<dbReference type="Proteomes" id="UP000181981">
    <property type="component" value="Unassembled WGS sequence"/>
</dbReference>
<accession>A0A1I0JPF8</accession>
<dbReference type="GO" id="GO:0000166">
    <property type="term" value="F:nucleotide binding"/>
    <property type="evidence" value="ECO:0007669"/>
    <property type="project" value="InterPro"/>
</dbReference>
<feature type="domain" description="Gfo/Idh/MocA-like oxidoreductase N-terminal" evidence="1">
    <location>
        <begin position="7"/>
        <end position="136"/>
    </location>
</feature>
<evidence type="ECO:0000259" key="1">
    <source>
        <dbReference type="Pfam" id="PF01408"/>
    </source>
</evidence>
<dbReference type="Pfam" id="PF22725">
    <property type="entry name" value="GFO_IDH_MocA_C3"/>
    <property type="match status" value="1"/>
</dbReference>
<dbReference type="SUPFAM" id="SSF51735">
    <property type="entry name" value="NAD(P)-binding Rossmann-fold domains"/>
    <property type="match status" value="1"/>
</dbReference>
<dbReference type="InterPro" id="IPR055170">
    <property type="entry name" value="GFO_IDH_MocA-like_dom"/>
</dbReference>
<name>A0A1I0JPF8_9BACT</name>
<dbReference type="AlphaFoldDB" id="A0A1I0JPF8"/>
<reference evidence="3 4" key="1">
    <citation type="submission" date="2016-10" db="EMBL/GenBank/DDBJ databases">
        <authorList>
            <person name="de Groot N.N."/>
        </authorList>
    </citation>
    <scope>NUCLEOTIDE SEQUENCE [LARGE SCALE GENOMIC DNA]</scope>
    <source>
        <strain evidence="3 4">DSM 25947</strain>
    </source>
</reference>
<dbReference type="SUPFAM" id="SSF55347">
    <property type="entry name" value="Glyceraldehyde-3-phosphate dehydrogenase-like, C-terminal domain"/>
    <property type="match status" value="1"/>
</dbReference>
<proteinExistence type="predicted"/>
<dbReference type="Gene3D" id="3.40.50.720">
    <property type="entry name" value="NAD(P)-binding Rossmann-like Domain"/>
    <property type="match status" value="1"/>
</dbReference>
<dbReference type="Pfam" id="PF01408">
    <property type="entry name" value="GFO_IDH_MocA"/>
    <property type="match status" value="1"/>
</dbReference>
<sequence length="390" mass="43314">MMNRKLRMGMVGGGTDAFIGAIHRLAALMDNQIELVCGCFSVNPEISKQSGKLYYLPDHRVYETYQEMFEKEAKLPEGERMDFVSIVTPNFVHFAPAIMALENGFHVVLDKPMTFTLDEALKLKEKLDETGLTFALTHTYSGYPAVKQAKQMVAEGRFGKIRKILVEYPQGWLSSKVEDAGNVQASWRTDPKKSGKAGCMGDIGTHVHHLAEYITGLKVTEVCADLNVFVPNRLLDDDGAAFLRFNNGAHGVLTATQIAVGEENSIRIRVYGEKGGLDWEQMEPNTLTLKWPDQPIQKMRVGTSMDTGIAAYNTRTPGGHPEGYLEAFANIYRNFALTVRAKANGEEPTPEMLDFPGVDDGIRGMQFIDTVVSAGYNDEVKWVKFGETID</sequence>
<dbReference type="InterPro" id="IPR036291">
    <property type="entry name" value="NAD(P)-bd_dom_sf"/>
</dbReference>
<protein>
    <submittedName>
        <fullName evidence="3">Predicted dehydrogenase</fullName>
    </submittedName>
</protein>
<feature type="domain" description="GFO/IDH/MocA-like oxidoreductase" evidence="2">
    <location>
        <begin position="146"/>
        <end position="277"/>
    </location>
</feature>
<dbReference type="PANTHER" id="PTHR43708">
    <property type="entry name" value="CONSERVED EXPRESSED OXIDOREDUCTASE (EUROFUNG)"/>
    <property type="match status" value="1"/>
</dbReference>
<dbReference type="Gene3D" id="3.30.360.10">
    <property type="entry name" value="Dihydrodipicolinate Reductase, domain 2"/>
    <property type="match status" value="1"/>
</dbReference>
<dbReference type="InterPro" id="IPR051317">
    <property type="entry name" value="Gfo/Idh/MocA_oxidoreduct"/>
</dbReference>
<organism evidence="3 4">
    <name type="scientific">Draconibacterium orientale</name>
    <dbReference type="NCBI Taxonomy" id="1168034"/>
    <lineage>
        <taxon>Bacteria</taxon>
        <taxon>Pseudomonadati</taxon>
        <taxon>Bacteroidota</taxon>
        <taxon>Bacteroidia</taxon>
        <taxon>Marinilabiliales</taxon>
        <taxon>Prolixibacteraceae</taxon>
        <taxon>Draconibacterium</taxon>
    </lineage>
</organism>
<evidence type="ECO:0000259" key="2">
    <source>
        <dbReference type="Pfam" id="PF22725"/>
    </source>
</evidence>
<dbReference type="InterPro" id="IPR000683">
    <property type="entry name" value="Gfo/Idh/MocA-like_OxRdtase_N"/>
</dbReference>
<dbReference type="PANTHER" id="PTHR43708:SF3">
    <property type="entry name" value="OXIDOREDUCTASE"/>
    <property type="match status" value="1"/>
</dbReference>
<dbReference type="OrthoDB" id="9815825at2"/>
<evidence type="ECO:0000313" key="4">
    <source>
        <dbReference type="Proteomes" id="UP000181981"/>
    </source>
</evidence>
<dbReference type="RefSeq" id="WP_038557402.1">
    <property type="nucleotide sequence ID" value="NZ_FOHT01000048.1"/>
</dbReference>
<evidence type="ECO:0000313" key="3">
    <source>
        <dbReference type="EMBL" id="SEU11752.1"/>
    </source>
</evidence>
<dbReference type="EMBL" id="FOHT01000048">
    <property type="protein sequence ID" value="SEU11752.1"/>
    <property type="molecule type" value="Genomic_DNA"/>
</dbReference>
<gene>
    <name evidence="3" type="ORF">SAMN05444285_14819</name>
</gene>